<evidence type="ECO:0000313" key="8">
    <source>
        <dbReference type="Proteomes" id="UP000799423"/>
    </source>
</evidence>
<comment type="subcellular location">
    <subcellularLocation>
        <location evidence="1">Nucleus</location>
    </subcellularLocation>
</comment>
<proteinExistence type="predicted"/>
<keyword evidence="4" id="KW-0804">Transcription</keyword>
<dbReference type="Pfam" id="PF00172">
    <property type="entry name" value="Zn_clus"/>
    <property type="match status" value="1"/>
</dbReference>
<evidence type="ECO:0000313" key="7">
    <source>
        <dbReference type="EMBL" id="KAF2846070.1"/>
    </source>
</evidence>
<dbReference type="PROSITE" id="PS00463">
    <property type="entry name" value="ZN2_CY6_FUNGAL_1"/>
    <property type="match status" value="1"/>
</dbReference>
<dbReference type="GO" id="GO:0008270">
    <property type="term" value="F:zinc ion binding"/>
    <property type="evidence" value="ECO:0007669"/>
    <property type="project" value="InterPro"/>
</dbReference>
<dbReference type="OrthoDB" id="10261408at2759"/>
<dbReference type="PANTHER" id="PTHR47338">
    <property type="entry name" value="ZN(II)2CYS6 TRANSCRIPTION FACTOR (EUROFUNG)-RELATED"/>
    <property type="match status" value="1"/>
</dbReference>
<evidence type="ECO:0000256" key="1">
    <source>
        <dbReference type="ARBA" id="ARBA00004123"/>
    </source>
</evidence>
<dbReference type="SMART" id="SM00066">
    <property type="entry name" value="GAL4"/>
    <property type="match status" value="1"/>
</dbReference>
<dbReference type="Gene3D" id="4.10.240.10">
    <property type="entry name" value="Zn(2)-C6 fungal-type DNA-binding domain"/>
    <property type="match status" value="1"/>
</dbReference>
<dbReference type="SUPFAM" id="SSF57701">
    <property type="entry name" value="Zn2/Cys6 DNA-binding domain"/>
    <property type="match status" value="1"/>
</dbReference>
<dbReference type="AlphaFoldDB" id="A0A6A7ARY7"/>
<dbReference type="CDD" id="cd00067">
    <property type="entry name" value="GAL4"/>
    <property type="match status" value="1"/>
</dbReference>
<evidence type="ECO:0000256" key="2">
    <source>
        <dbReference type="ARBA" id="ARBA00022723"/>
    </source>
</evidence>
<protein>
    <recommendedName>
        <fullName evidence="6">Zn(2)-C6 fungal-type domain-containing protein</fullName>
    </recommendedName>
</protein>
<dbReference type="GO" id="GO:0000981">
    <property type="term" value="F:DNA-binding transcription factor activity, RNA polymerase II-specific"/>
    <property type="evidence" value="ECO:0007669"/>
    <property type="project" value="InterPro"/>
</dbReference>
<name>A0A6A7ARY7_9PLEO</name>
<dbReference type="InterPro" id="IPR050815">
    <property type="entry name" value="TF_fung"/>
</dbReference>
<dbReference type="InterPro" id="IPR036864">
    <property type="entry name" value="Zn2-C6_fun-type_DNA-bd_sf"/>
</dbReference>
<evidence type="ECO:0000256" key="3">
    <source>
        <dbReference type="ARBA" id="ARBA00023015"/>
    </source>
</evidence>
<accession>A0A6A7ARY7</accession>
<evidence type="ECO:0000256" key="4">
    <source>
        <dbReference type="ARBA" id="ARBA00023163"/>
    </source>
</evidence>
<dbReference type="Proteomes" id="UP000799423">
    <property type="component" value="Unassembled WGS sequence"/>
</dbReference>
<dbReference type="InterPro" id="IPR001138">
    <property type="entry name" value="Zn2Cys6_DnaBD"/>
</dbReference>
<evidence type="ECO:0000259" key="6">
    <source>
        <dbReference type="PROSITE" id="PS50048"/>
    </source>
</evidence>
<keyword evidence="3" id="KW-0805">Transcription regulation</keyword>
<feature type="domain" description="Zn(2)-C6 fungal-type" evidence="6">
    <location>
        <begin position="11"/>
        <end position="41"/>
    </location>
</feature>
<keyword evidence="2" id="KW-0479">Metal-binding</keyword>
<organism evidence="7 8">
    <name type="scientific">Plenodomus tracheiphilus IPT5</name>
    <dbReference type="NCBI Taxonomy" id="1408161"/>
    <lineage>
        <taxon>Eukaryota</taxon>
        <taxon>Fungi</taxon>
        <taxon>Dikarya</taxon>
        <taxon>Ascomycota</taxon>
        <taxon>Pezizomycotina</taxon>
        <taxon>Dothideomycetes</taxon>
        <taxon>Pleosporomycetidae</taxon>
        <taxon>Pleosporales</taxon>
        <taxon>Pleosporineae</taxon>
        <taxon>Leptosphaeriaceae</taxon>
        <taxon>Plenodomus</taxon>
    </lineage>
</organism>
<keyword evidence="8" id="KW-1185">Reference proteome</keyword>
<evidence type="ECO:0000256" key="5">
    <source>
        <dbReference type="ARBA" id="ARBA00023242"/>
    </source>
</evidence>
<dbReference type="EMBL" id="MU006339">
    <property type="protein sequence ID" value="KAF2846070.1"/>
    <property type="molecule type" value="Genomic_DNA"/>
</dbReference>
<dbReference type="GO" id="GO:0005634">
    <property type="term" value="C:nucleus"/>
    <property type="evidence" value="ECO:0007669"/>
    <property type="project" value="UniProtKB-SubCell"/>
</dbReference>
<keyword evidence="5" id="KW-0539">Nucleus</keyword>
<dbReference type="PANTHER" id="PTHR47338:SF5">
    <property type="entry name" value="ZN(II)2CYS6 TRANSCRIPTION FACTOR (EUROFUNG)"/>
    <property type="match status" value="1"/>
</dbReference>
<reference evidence="7" key="1">
    <citation type="submission" date="2020-01" db="EMBL/GenBank/DDBJ databases">
        <authorList>
            <consortium name="DOE Joint Genome Institute"/>
            <person name="Haridas S."/>
            <person name="Albert R."/>
            <person name="Binder M."/>
            <person name="Bloem J."/>
            <person name="Labutti K."/>
            <person name="Salamov A."/>
            <person name="Andreopoulos B."/>
            <person name="Baker S.E."/>
            <person name="Barry K."/>
            <person name="Bills G."/>
            <person name="Bluhm B.H."/>
            <person name="Cannon C."/>
            <person name="Castanera R."/>
            <person name="Culley D.E."/>
            <person name="Daum C."/>
            <person name="Ezra D."/>
            <person name="Gonzalez J.B."/>
            <person name="Henrissat B."/>
            <person name="Kuo A."/>
            <person name="Liang C."/>
            <person name="Lipzen A."/>
            <person name="Lutzoni F."/>
            <person name="Magnuson J."/>
            <person name="Mondo S."/>
            <person name="Nolan M."/>
            <person name="Ohm R."/>
            <person name="Pangilinan J."/>
            <person name="Park H.-J."/>
            <person name="Ramirez L."/>
            <person name="Alfaro M."/>
            <person name="Sun H."/>
            <person name="Tritt A."/>
            <person name="Yoshinaga Y."/>
            <person name="Zwiers L.-H."/>
            <person name="Turgeon B.G."/>
            <person name="Goodwin S.B."/>
            <person name="Spatafora J.W."/>
            <person name="Crous P.W."/>
            <person name="Grigoriev I.V."/>
        </authorList>
    </citation>
    <scope>NUCLEOTIDE SEQUENCE</scope>
    <source>
        <strain evidence="7">IPT5</strain>
    </source>
</reference>
<dbReference type="PROSITE" id="PS50048">
    <property type="entry name" value="ZN2_CY6_FUNGAL_2"/>
    <property type="match status" value="1"/>
</dbReference>
<sequence>MSGVSSTRHAACAECRQRKVRCDGGQPYCQNCSRRGSECIYVRNSSQDKQEMMEMIKSLSKRL</sequence>
<gene>
    <name evidence="7" type="ORF">T440DRAFT_406506</name>
</gene>
<feature type="non-terminal residue" evidence="7">
    <location>
        <position position="63"/>
    </location>
</feature>